<sequence length="74" mass="8324">MEPANHDASTHIRDTNTTCKPQHRVLNSDCDATTPGKTTTQSLQPKFAMPPSTMLTPPDDLDLCFRRIVSFFYI</sequence>
<keyword evidence="3" id="KW-1185">Reference proteome</keyword>
<evidence type="ECO:0000313" key="2">
    <source>
        <dbReference type="EMBL" id="PON39586.1"/>
    </source>
</evidence>
<reference evidence="3" key="1">
    <citation type="submission" date="2016-06" db="EMBL/GenBank/DDBJ databases">
        <title>Parallel loss of symbiosis genes in relatives of nitrogen-fixing non-legume Parasponia.</title>
        <authorList>
            <person name="Van Velzen R."/>
            <person name="Holmer R."/>
            <person name="Bu F."/>
            <person name="Rutten L."/>
            <person name="Van Zeijl A."/>
            <person name="Liu W."/>
            <person name="Santuari L."/>
            <person name="Cao Q."/>
            <person name="Sharma T."/>
            <person name="Shen D."/>
            <person name="Roswanjaya Y."/>
            <person name="Wardhani T."/>
            <person name="Kalhor M.S."/>
            <person name="Jansen J."/>
            <person name="Van den Hoogen J."/>
            <person name="Gungor B."/>
            <person name="Hartog M."/>
            <person name="Hontelez J."/>
            <person name="Verver J."/>
            <person name="Yang W.-C."/>
            <person name="Schijlen E."/>
            <person name="Repin R."/>
            <person name="Schilthuizen M."/>
            <person name="Schranz E."/>
            <person name="Heidstra R."/>
            <person name="Miyata K."/>
            <person name="Fedorova E."/>
            <person name="Kohlen W."/>
            <person name="Bisseling T."/>
            <person name="Smit S."/>
            <person name="Geurts R."/>
        </authorList>
    </citation>
    <scope>NUCLEOTIDE SEQUENCE [LARGE SCALE GENOMIC DNA]</scope>
    <source>
        <strain evidence="3">cv. WU1-14</strain>
    </source>
</reference>
<name>A0A2P5ASR4_PARAD</name>
<proteinExistence type="predicted"/>
<evidence type="ECO:0000256" key="1">
    <source>
        <dbReference type="SAM" id="MobiDB-lite"/>
    </source>
</evidence>
<comment type="caution">
    <text evidence="2">The sequence shown here is derived from an EMBL/GenBank/DDBJ whole genome shotgun (WGS) entry which is preliminary data.</text>
</comment>
<accession>A0A2P5ASR4</accession>
<feature type="compositionally biased region" description="Basic and acidic residues" evidence="1">
    <location>
        <begin position="1"/>
        <end position="14"/>
    </location>
</feature>
<feature type="compositionally biased region" description="Polar residues" evidence="1">
    <location>
        <begin position="35"/>
        <end position="44"/>
    </location>
</feature>
<feature type="region of interest" description="Disordered" evidence="1">
    <location>
        <begin position="1"/>
        <end position="20"/>
    </location>
</feature>
<organism evidence="2 3">
    <name type="scientific">Parasponia andersonii</name>
    <name type="common">Sponia andersonii</name>
    <dbReference type="NCBI Taxonomy" id="3476"/>
    <lineage>
        <taxon>Eukaryota</taxon>
        <taxon>Viridiplantae</taxon>
        <taxon>Streptophyta</taxon>
        <taxon>Embryophyta</taxon>
        <taxon>Tracheophyta</taxon>
        <taxon>Spermatophyta</taxon>
        <taxon>Magnoliopsida</taxon>
        <taxon>eudicotyledons</taxon>
        <taxon>Gunneridae</taxon>
        <taxon>Pentapetalae</taxon>
        <taxon>rosids</taxon>
        <taxon>fabids</taxon>
        <taxon>Rosales</taxon>
        <taxon>Cannabaceae</taxon>
        <taxon>Parasponia</taxon>
    </lineage>
</organism>
<feature type="region of interest" description="Disordered" evidence="1">
    <location>
        <begin position="30"/>
        <end position="50"/>
    </location>
</feature>
<gene>
    <name evidence="2" type="ORF">PanWU01x14_303660</name>
</gene>
<protein>
    <submittedName>
        <fullName evidence="2">Uncharacterized protein</fullName>
    </submittedName>
</protein>
<dbReference type="EMBL" id="JXTB01000461">
    <property type="protein sequence ID" value="PON39586.1"/>
    <property type="molecule type" value="Genomic_DNA"/>
</dbReference>
<dbReference type="Proteomes" id="UP000237105">
    <property type="component" value="Unassembled WGS sequence"/>
</dbReference>
<dbReference type="AlphaFoldDB" id="A0A2P5ASR4"/>
<evidence type="ECO:0000313" key="3">
    <source>
        <dbReference type="Proteomes" id="UP000237105"/>
    </source>
</evidence>